<sequence>MKKYQLIRSELLTMQNKSNIKGLISSIFSFPLRSSFAFIQVDLPEYDVLRAEVFLEDLADILEEESQLTIIDLLALLLQDFLYVASTTAKLEILKDSLLEKRKHYLSKTEQIEEYIEVSPGHASLQIRDKERRIRYYTLELTIPRKTALRLEIILYDLEQMFKTFQMGLDELISIVFLEFVHHLKAGNQKEIIKRFIQYFG</sequence>
<gene>
    <name evidence="1" type="ORF">BK138_32290</name>
</gene>
<dbReference type="RefSeq" id="WP_076176390.1">
    <property type="nucleotide sequence ID" value="NZ_MRTP01000018.1"/>
</dbReference>
<comment type="caution">
    <text evidence="1">The sequence shown here is derived from an EMBL/GenBank/DDBJ whole genome shotgun (WGS) entry which is preliminary data.</text>
</comment>
<dbReference type="AlphaFoldDB" id="A0A1R1E662"/>
<dbReference type="EMBL" id="MRTP01000018">
    <property type="protein sequence ID" value="OMF47314.1"/>
    <property type="molecule type" value="Genomic_DNA"/>
</dbReference>
<keyword evidence="2" id="KW-1185">Reference proteome</keyword>
<name>A0A1R1E662_9BACL</name>
<evidence type="ECO:0000313" key="1">
    <source>
        <dbReference type="EMBL" id="OMF47314.1"/>
    </source>
</evidence>
<evidence type="ECO:0000313" key="2">
    <source>
        <dbReference type="Proteomes" id="UP000187172"/>
    </source>
</evidence>
<dbReference type="Proteomes" id="UP000187172">
    <property type="component" value="Unassembled WGS sequence"/>
</dbReference>
<proteinExistence type="predicted"/>
<organism evidence="1 2">
    <name type="scientific">Paenibacillus rhizosphaerae</name>
    <dbReference type="NCBI Taxonomy" id="297318"/>
    <lineage>
        <taxon>Bacteria</taxon>
        <taxon>Bacillati</taxon>
        <taxon>Bacillota</taxon>
        <taxon>Bacilli</taxon>
        <taxon>Bacillales</taxon>
        <taxon>Paenibacillaceae</taxon>
        <taxon>Paenibacillus</taxon>
    </lineage>
</organism>
<reference evidence="1 2" key="1">
    <citation type="submission" date="2016-11" db="EMBL/GenBank/DDBJ databases">
        <title>Paenibacillus species isolates.</title>
        <authorList>
            <person name="Beno S.M."/>
        </authorList>
    </citation>
    <scope>NUCLEOTIDE SEQUENCE [LARGE SCALE GENOMIC DNA]</scope>
    <source>
        <strain evidence="1 2">FSL R5-0378</strain>
    </source>
</reference>
<protein>
    <submittedName>
        <fullName evidence="1">Uncharacterized protein</fullName>
    </submittedName>
</protein>
<accession>A0A1R1E662</accession>